<protein>
    <submittedName>
        <fullName evidence="10">PqiA/YebS family transporter subunit</fullName>
    </submittedName>
</protein>
<evidence type="ECO:0000256" key="7">
    <source>
        <dbReference type="ARBA" id="ARBA00023136"/>
    </source>
</evidence>
<evidence type="ECO:0000256" key="4">
    <source>
        <dbReference type="ARBA" id="ARBA00022519"/>
    </source>
</evidence>
<evidence type="ECO:0000256" key="9">
    <source>
        <dbReference type="SAM" id="Phobius"/>
    </source>
</evidence>
<evidence type="ECO:0000256" key="1">
    <source>
        <dbReference type="ARBA" id="ARBA00004429"/>
    </source>
</evidence>
<feature type="compositionally biased region" description="Low complexity" evidence="8">
    <location>
        <begin position="518"/>
        <end position="530"/>
    </location>
</feature>
<comment type="similarity">
    <text evidence="2">Belongs to the PqiA family.</text>
</comment>
<feature type="transmembrane region" description="Helical" evidence="9">
    <location>
        <begin position="389"/>
        <end position="411"/>
    </location>
</feature>
<keyword evidence="6 9" id="KW-1133">Transmembrane helix</keyword>
<organism evidence="10 11">
    <name type="scientific">Candidatus Anaerobiospirillum pullistercoris</name>
    <dbReference type="NCBI Taxonomy" id="2838452"/>
    <lineage>
        <taxon>Bacteria</taxon>
        <taxon>Pseudomonadati</taxon>
        <taxon>Pseudomonadota</taxon>
        <taxon>Gammaproteobacteria</taxon>
        <taxon>Aeromonadales</taxon>
        <taxon>Succinivibrionaceae</taxon>
        <taxon>Anaerobiospirillum</taxon>
    </lineage>
</organism>
<comment type="subcellular location">
    <subcellularLocation>
        <location evidence="1">Cell inner membrane</location>
        <topology evidence="1">Multi-pass membrane protein</topology>
    </subcellularLocation>
</comment>
<evidence type="ECO:0000256" key="8">
    <source>
        <dbReference type="SAM" id="MobiDB-lite"/>
    </source>
</evidence>
<dbReference type="AlphaFoldDB" id="A0A9D1WDW2"/>
<keyword evidence="4" id="KW-0997">Cell inner membrane</keyword>
<dbReference type="GO" id="GO:0005886">
    <property type="term" value="C:plasma membrane"/>
    <property type="evidence" value="ECO:0007669"/>
    <property type="project" value="UniProtKB-SubCell"/>
</dbReference>
<reference evidence="10" key="1">
    <citation type="journal article" date="2021" name="PeerJ">
        <title>Extensive microbial diversity within the chicken gut microbiome revealed by metagenomics and culture.</title>
        <authorList>
            <person name="Gilroy R."/>
            <person name="Ravi A."/>
            <person name="Getino M."/>
            <person name="Pursley I."/>
            <person name="Horton D.L."/>
            <person name="Alikhan N.F."/>
            <person name="Baker D."/>
            <person name="Gharbi K."/>
            <person name="Hall N."/>
            <person name="Watson M."/>
            <person name="Adriaenssens E.M."/>
            <person name="Foster-Nyarko E."/>
            <person name="Jarju S."/>
            <person name="Secka A."/>
            <person name="Antonio M."/>
            <person name="Oren A."/>
            <person name="Chaudhuri R.R."/>
            <person name="La Ragione R."/>
            <person name="Hildebrand F."/>
            <person name="Pallen M.J."/>
        </authorList>
    </citation>
    <scope>NUCLEOTIDE SEQUENCE</scope>
    <source>
        <strain evidence="10">USASDec5-558</strain>
    </source>
</reference>
<comment type="caution">
    <text evidence="10">The sequence shown here is derived from an EMBL/GenBank/DDBJ whole genome shotgun (WGS) entry which is preliminary data.</text>
</comment>
<dbReference type="InterPro" id="IPR005219">
    <property type="entry name" value="PqiA-like_proteobact"/>
</dbReference>
<evidence type="ECO:0000256" key="6">
    <source>
        <dbReference type="ARBA" id="ARBA00022989"/>
    </source>
</evidence>
<feature type="transmembrane region" description="Helical" evidence="9">
    <location>
        <begin position="361"/>
        <end position="383"/>
    </location>
</feature>
<evidence type="ECO:0000313" key="10">
    <source>
        <dbReference type="EMBL" id="HIX57210.1"/>
    </source>
</evidence>
<dbReference type="PANTHER" id="PTHR30462:SF3">
    <property type="entry name" value="INTERMEMBRANE TRANSPORT PROTEIN PQIA"/>
    <property type="match status" value="1"/>
</dbReference>
<feature type="transmembrane region" description="Helical" evidence="9">
    <location>
        <begin position="316"/>
        <end position="340"/>
    </location>
</feature>
<feature type="transmembrane region" description="Helical" evidence="9">
    <location>
        <begin position="94"/>
        <end position="122"/>
    </location>
</feature>
<evidence type="ECO:0000256" key="3">
    <source>
        <dbReference type="ARBA" id="ARBA00022475"/>
    </source>
</evidence>
<dbReference type="Proteomes" id="UP000886829">
    <property type="component" value="Unassembled WGS sequence"/>
</dbReference>
<accession>A0A9D1WDW2</accession>
<evidence type="ECO:0000313" key="11">
    <source>
        <dbReference type="Proteomes" id="UP000886829"/>
    </source>
</evidence>
<dbReference type="InterPro" id="IPR051800">
    <property type="entry name" value="PqiA-PqiB_transport"/>
</dbReference>
<dbReference type="PANTHER" id="PTHR30462">
    <property type="entry name" value="INTERMEMBRANE TRANSPORT PROTEIN PQIB-RELATED"/>
    <property type="match status" value="1"/>
</dbReference>
<proteinExistence type="inferred from homology"/>
<feature type="transmembrane region" description="Helical" evidence="9">
    <location>
        <begin position="134"/>
        <end position="155"/>
    </location>
</feature>
<keyword evidence="5 9" id="KW-0812">Transmembrane</keyword>
<name>A0A9D1WDW2_9GAMM</name>
<keyword evidence="7 9" id="KW-0472">Membrane</keyword>
<dbReference type="InterPro" id="IPR007498">
    <property type="entry name" value="PqiA-like"/>
</dbReference>
<dbReference type="EMBL" id="DXEV01000139">
    <property type="protein sequence ID" value="HIX57210.1"/>
    <property type="molecule type" value="Genomic_DNA"/>
</dbReference>
<keyword evidence="3" id="KW-1003">Cell membrane</keyword>
<feature type="transmembrane region" description="Helical" evidence="9">
    <location>
        <begin position="271"/>
        <end position="296"/>
    </location>
</feature>
<dbReference type="Pfam" id="PF04403">
    <property type="entry name" value="PqiA"/>
    <property type="match status" value="2"/>
</dbReference>
<evidence type="ECO:0000256" key="2">
    <source>
        <dbReference type="ARBA" id="ARBA00007555"/>
    </source>
</evidence>
<feature type="transmembrane region" description="Helical" evidence="9">
    <location>
        <begin position="161"/>
        <end position="181"/>
    </location>
</feature>
<feature type="compositionally biased region" description="Polar residues" evidence="8">
    <location>
        <begin position="534"/>
        <end position="543"/>
    </location>
</feature>
<feature type="region of interest" description="Disordered" evidence="8">
    <location>
        <begin position="511"/>
        <end position="553"/>
    </location>
</feature>
<sequence length="553" mass="61242">MLRTKSKLLCRSCDLVVQVPPYRQGFRCTCPQCGSQLRSGHKVSLYDLAVVSIASVILLFTSLTLPFMSISSMGISQSMSLTSIFFILRRDWAILLYICIIFTFLCPLVMHSIVIAIVFFKLKVTPAIANTYMLCHRFCMVDVFILGVLVSLVKLVGLAQVSFHVGFYTAIVFAILMVWCCSRGSPYTIWNLIMRQEQELKYAHIGMRGIDQGLIMCRHCGMVFKRRGRKKAAHSELAPDNPHYLYQGEQRCPRCHHLNDYRAIACYQKTLALLLAAIIMYVPSNIYPIMVTTYLGNSTYSNIIDGVISLWGMGSFFVAAVIFVASICIPIIKIVCIFVLMYVSAHGTRRSPSTYNRLYRVVLFIGRWSMIDVFVVIIMSTIVRMSGLLTISPSMAIICFSMVVLITMLAAEEFDERLLWDATLRVRHGTVDRYNEKVTHHAVTNQEELEAAAAKAASAASAATAANTATAAKEAASTTSAPAPTNYAAVQEAETAYKVLRTYDLLQRVQKPAVQSMSAETTASEEVSAESAKDNNSSSSHNLSAVAAVKSSD</sequence>
<dbReference type="NCBIfam" id="TIGR00155">
    <property type="entry name" value="pqiA_fam"/>
    <property type="match status" value="1"/>
</dbReference>
<feature type="transmembrane region" description="Helical" evidence="9">
    <location>
        <begin position="45"/>
        <end position="74"/>
    </location>
</feature>
<evidence type="ECO:0000256" key="5">
    <source>
        <dbReference type="ARBA" id="ARBA00022692"/>
    </source>
</evidence>
<gene>
    <name evidence="10" type="ORF">H9850_07040</name>
</gene>
<reference evidence="10" key="2">
    <citation type="submission" date="2021-04" db="EMBL/GenBank/DDBJ databases">
        <authorList>
            <person name="Gilroy R."/>
        </authorList>
    </citation>
    <scope>NUCLEOTIDE SEQUENCE</scope>
    <source>
        <strain evidence="10">USASDec5-558</strain>
    </source>
</reference>